<evidence type="ECO:0000313" key="2">
    <source>
        <dbReference type="Proteomes" id="UP000012118"/>
    </source>
</evidence>
<gene>
    <name evidence="1" type="ORF">LEP1GSC108_4843</name>
</gene>
<protein>
    <submittedName>
        <fullName evidence="1">Uncharacterized protein</fullName>
    </submittedName>
</protein>
<organism evidence="1 2">
    <name type="scientific">Leptospira weilii str. UI 13098</name>
    <dbReference type="NCBI Taxonomy" id="1088542"/>
    <lineage>
        <taxon>Bacteria</taxon>
        <taxon>Pseudomonadati</taxon>
        <taxon>Spirochaetota</taxon>
        <taxon>Spirochaetia</taxon>
        <taxon>Leptospirales</taxon>
        <taxon>Leptospiraceae</taxon>
        <taxon>Leptospira</taxon>
    </lineage>
</organism>
<dbReference type="AlphaFoldDB" id="M6Q3P7"/>
<dbReference type="Proteomes" id="UP000012118">
    <property type="component" value="Unassembled WGS sequence"/>
</dbReference>
<name>M6Q3P7_9LEPT</name>
<comment type="caution">
    <text evidence="1">The sequence shown here is derived from an EMBL/GenBank/DDBJ whole genome shotgun (WGS) entry which is preliminary data.</text>
</comment>
<sequence>MTDFVFSKSTLVFLSVFGAILRNSYEQIQIIKNIILS</sequence>
<proteinExistence type="predicted"/>
<reference evidence="1 2" key="1">
    <citation type="submission" date="2013-01" db="EMBL/GenBank/DDBJ databases">
        <authorList>
            <person name="Harkins D.M."/>
            <person name="Durkin A.S."/>
            <person name="Brinkac L.M."/>
            <person name="Haft D.H."/>
            <person name="Selengut J.D."/>
            <person name="Sanka R."/>
            <person name="DePew J."/>
            <person name="Purushe J."/>
            <person name="Chanthongthip A."/>
            <person name="Lattana O."/>
            <person name="Phetsouvanh R."/>
            <person name="Newton P.N."/>
            <person name="Vinetz J.M."/>
            <person name="Sutton G.G."/>
            <person name="Nierman W.C."/>
            <person name="Fouts D.E."/>
        </authorList>
    </citation>
    <scope>NUCLEOTIDE SEQUENCE [LARGE SCALE GENOMIC DNA]</scope>
    <source>
        <strain evidence="1 2">UI 13098</strain>
    </source>
</reference>
<evidence type="ECO:0000313" key="1">
    <source>
        <dbReference type="EMBL" id="EMN90196.1"/>
    </source>
</evidence>
<keyword evidence="2" id="KW-1185">Reference proteome</keyword>
<dbReference type="EMBL" id="AHNU02000045">
    <property type="protein sequence ID" value="EMN90196.1"/>
    <property type="molecule type" value="Genomic_DNA"/>
</dbReference>
<accession>M6Q3P7</accession>